<dbReference type="Pfam" id="PF05532">
    <property type="entry name" value="CsbD"/>
    <property type="match status" value="1"/>
</dbReference>
<gene>
    <name evidence="4" type="ORF">SAMN05192583_0281</name>
</gene>
<dbReference type="Proteomes" id="UP000199206">
    <property type="component" value="Unassembled WGS sequence"/>
</dbReference>
<dbReference type="SUPFAM" id="SSF69047">
    <property type="entry name" value="Hypothetical protein YjbJ"/>
    <property type="match status" value="1"/>
</dbReference>
<feature type="region of interest" description="Disordered" evidence="2">
    <location>
        <begin position="36"/>
        <end position="60"/>
    </location>
</feature>
<dbReference type="Gene3D" id="1.10.1470.10">
    <property type="entry name" value="YjbJ"/>
    <property type="match status" value="1"/>
</dbReference>
<reference evidence="5" key="1">
    <citation type="submission" date="2016-10" db="EMBL/GenBank/DDBJ databases">
        <authorList>
            <person name="Varghese N."/>
            <person name="Submissions S."/>
        </authorList>
    </citation>
    <scope>NUCLEOTIDE SEQUENCE [LARGE SCALE GENOMIC DNA]</scope>
    <source>
        <strain evidence="5">S6-262</strain>
    </source>
</reference>
<feature type="domain" description="CsbD-like" evidence="3">
    <location>
        <begin position="6"/>
        <end position="56"/>
    </location>
</feature>
<evidence type="ECO:0000313" key="4">
    <source>
        <dbReference type="EMBL" id="SEM45816.1"/>
    </source>
</evidence>
<dbReference type="RefSeq" id="WP_093663678.1">
    <property type="nucleotide sequence ID" value="NZ_FOCF01000001.1"/>
</dbReference>
<keyword evidence="5" id="KW-1185">Reference proteome</keyword>
<accession>A0A1H7YHV0</accession>
<comment type="similarity">
    <text evidence="1">Belongs to the UPF0337 (CsbD) family.</text>
</comment>
<dbReference type="InterPro" id="IPR036629">
    <property type="entry name" value="YjbJ_sf"/>
</dbReference>
<evidence type="ECO:0000313" key="5">
    <source>
        <dbReference type="Proteomes" id="UP000199206"/>
    </source>
</evidence>
<dbReference type="STRING" id="1166340.SAMN05192583_0281"/>
<evidence type="ECO:0000256" key="2">
    <source>
        <dbReference type="SAM" id="MobiDB-lite"/>
    </source>
</evidence>
<evidence type="ECO:0000256" key="1">
    <source>
        <dbReference type="ARBA" id="ARBA00009129"/>
    </source>
</evidence>
<dbReference type="AlphaFoldDB" id="A0A1H7YHV0"/>
<proteinExistence type="inferred from homology"/>
<sequence length="60" mass="6113">MGELTDKIKGNINEAVGKAKEAIGKNQNDPDLAAEGAAQETTGKGQQFKGAVKGALGDDI</sequence>
<evidence type="ECO:0000259" key="3">
    <source>
        <dbReference type="Pfam" id="PF05532"/>
    </source>
</evidence>
<protein>
    <submittedName>
        <fullName evidence="4">Uncharacterized conserved protein YjbJ, UPF0337 family</fullName>
    </submittedName>
</protein>
<name>A0A1H7YHV0_9SPHN</name>
<dbReference type="InterPro" id="IPR008462">
    <property type="entry name" value="CsbD"/>
</dbReference>
<dbReference type="EMBL" id="FOCF01000001">
    <property type="protein sequence ID" value="SEM45816.1"/>
    <property type="molecule type" value="Genomic_DNA"/>
</dbReference>
<organism evidence="4 5">
    <name type="scientific">Sphingomonas gellani</name>
    <dbReference type="NCBI Taxonomy" id="1166340"/>
    <lineage>
        <taxon>Bacteria</taxon>
        <taxon>Pseudomonadati</taxon>
        <taxon>Pseudomonadota</taxon>
        <taxon>Alphaproteobacteria</taxon>
        <taxon>Sphingomonadales</taxon>
        <taxon>Sphingomonadaceae</taxon>
        <taxon>Sphingomonas</taxon>
    </lineage>
</organism>
<dbReference type="OrthoDB" id="7226109at2"/>